<evidence type="ECO:0000313" key="6">
    <source>
        <dbReference type="Proteomes" id="UP001320159"/>
    </source>
</evidence>
<dbReference type="Proteomes" id="UP001320159">
    <property type="component" value="Unassembled WGS sequence"/>
</dbReference>
<accession>A0AAP2RBP5</accession>
<keyword evidence="2" id="KW-0808">Transferase</keyword>
<evidence type="ECO:0000256" key="3">
    <source>
        <dbReference type="ARBA" id="ARBA00022777"/>
    </source>
</evidence>
<reference evidence="5 6" key="1">
    <citation type="submission" date="2017-11" db="EMBL/GenBank/DDBJ databases">
        <title>Isolation and Characterization of Family Methanocellaceae Species from Potential Methane Hydrate Area Offshore Southwestern Taiwan.</title>
        <authorList>
            <person name="Zhang W.-L."/>
            <person name="Chen W.-C."/>
            <person name="Lai M.-C."/>
            <person name="Chen S.-C."/>
        </authorList>
    </citation>
    <scope>NUCLEOTIDE SEQUENCE [LARGE SCALE GENOMIC DNA]</scope>
    <source>
        <strain evidence="5 6">CWC-04</strain>
    </source>
</reference>
<feature type="domain" description="Carbohydrate kinase PfkB" evidence="4">
    <location>
        <begin position="3"/>
        <end position="135"/>
    </location>
</feature>
<dbReference type="InterPro" id="IPR011611">
    <property type="entry name" value="PfkB_dom"/>
</dbReference>
<gene>
    <name evidence="5" type="ORF">CUJ83_01530</name>
</gene>
<comment type="caution">
    <text evidence="5">The sequence shown here is derived from an EMBL/GenBank/DDBJ whole genome shotgun (WGS) entry which is preliminary data.</text>
</comment>
<dbReference type="RefSeq" id="WP_230739807.1">
    <property type="nucleotide sequence ID" value="NZ_PGCK01000001.1"/>
</dbReference>
<keyword evidence="3 5" id="KW-0418">Kinase</keyword>
<dbReference type="Gene3D" id="3.40.1190.20">
    <property type="match status" value="1"/>
</dbReference>
<name>A0AAP2RBP5_9EURY</name>
<organism evidence="5 6">
    <name type="scientific">Methanooceanicella nereidis</name>
    <dbReference type="NCBI Taxonomy" id="2052831"/>
    <lineage>
        <taxon>Archaea</taxon>
        <taxon>Methanobacteriati</taxon>
        <taxon>Methanobacteriota</taxon>
        <taxon>Stenosarchaea group</taxon>
        <taxon>Methanomicrobia</taxon>
        <taxon>Methanocellales</taxon>
        <taxon>Methanocellaceae</taxon>
        <taxon>Methanooceanicella</taxon>
    </lineage>
</organism>
<evidence type="ECO:0000256" key="1">
    <source>
        <dbReference type="ARBA" id="ARBA00010688"/>
    </source>
</evidence>
<evidence type="ECO:0000313" key="5">
    <source>
        <dbReference type="EMBL" id="MCD1293675.1"/>
    </source>
</evidence>
<dbReference type="InterPro" id="IPR050306">
    <property type="entry name" value="PfkB_Carbo_kinase"/>
</dbReference>
<evidence type="ECO:0000259" key="4">
    <source>
        <dbReference type="Pfam" id="PF00294"/>
    </source>
</evidence>
<dbReference type="AlphaFoldDB" id="A0AAP2RBP5"/>
<evidence type="ECO:0000256" key="2">
    <source>
        <dbReference type="ARBA" id="ARBA00022679"/>
    </source>
</evidence>
<comment type="similarity">
    <text evidence="1">Belongs to the carbohydrate kinase PfkB family.</text>
</comment>
<dbReference type="EMBL" id="PGCK01000001">
    <property type="protein sequence ID" value="MCD1293675.1"/>
    <property type="molecule type" value="Genomic_DNA"/>
</dbReference>
<feature type="domain" description="Carbohydrate kinase PfkB" evidence="4">
    <location>
        <begin position="187"/>
        <end position="274"/>
    </location>
</feature>
<dbReference type="PANTHER" id="PTHR43085:SF57">
    <property type="entry name" value="CARBOHYDRATE KINASE PFKB DOMAIN-CONTAINING PROTEIN"/>
    <property type="match status" value="1"/>
</dbReference>
<dbReference type="SUPFAM" id="SSF53613">
    <property type="entry name" value="Ribokinase-like"/>
    <property type="match status" value="1"/>
</dbReference>
<keyword evidence="6" id="KW-1185">Reference proteome</keyword>
<protein>
    <submittedName>
        <fullName evidence="5">Carbohydrate kinase</fullName>
    </submittedName>
</protein>
<proteinExistence type="inferred from homology"/>
<dbReference type="InterPro" id="IPR029056">
    <property type="entry name" value="Ribokinase-like"/>
</dbReference>
<dbReference type="PANTHER" id="PTHR43085">
    <property type="entry name" value="HEXOKINASE FAMILY MEMBER"/>
    <property type="match status" value="1"/>
</dbReference>
<dbReference type="GO" id="GO:0016301">
    <property type="term" value="F:kinase activity"/>
    <property type="evidence" value="ECO:0007669"/>
    <property type="project" value="UniProtKB-KW"/>
</dbReference>
<dbReference type="Pfam" id="PF00294">
    <property type="entry name" value="PfkB"/>
    <property type="match status" value="2"/>
</dbReference>
<sequence length="298" mass="31841">MYDVFCYGAISLDISGKLEYSWPQSGQASATDYKMSVGGDAAIVSIMLAGLGLKVALGGGPVGDDAMGEHIRRILKSMGVDLIAPSMGKTSISFVIIDDIGRRSSLTFHENTPEEEIPVQEKEIKDSKYLYVDGCYGKNSGIAAGTARDTGIPTVLNLNVPSIPYMGLFNTVIACETVSGLFSLDPGEAAARIFDVNKDTAIVTVGEKGCFHCREKENVQNFPAFDVEPVDTTGAGAAFAAGFIKSRLSGRNFMDSIKFASAAGAYKCLSRGSYRIFSEADILEFIKNISSSHNFDIS</sequence>